<evidence type="ECO:0000256" key="3">
    <source>
        <dbReference type="ARBA" id="ARBA00022729"/>
    </source>
</evidence>
<dbReference type="PROSITE" id="PS51257">
    <property type="entry name" value="PROKAR_LIPOPROTEIN"/>
    <property type="match status" value="1"/>
</dbReference>
<proteinExistence type="inferred from homology"/>
<evidence type="ECO:0000256" key="1">
    <source>
        <dbReference type="ARBA" id="ARBA00002591"/>
    </source>
</evidence>
<dbReference type="InterPro" id="IPR000527">
    <property type="entry name" value="Flag_Lring"/>
</dbReference>
<dbReference type="Proteomes" id="UP000033220">
    <property type="component" value="Chromosome DSM 122"/>
</dbReference>
<keyword evidence="6 7" id="KW-0998">Cell outer membrane</keyword>
<dbReference type="PATRIC" id="fig|1150469.3.peg.250"/>
<comment type="similarity">
    <text evidence="2 7">Belongs to the FlgH family.</text>
</comment>
<reference evidence="8 9" key="1">
    <citation type="submission" date="2012-02" db="EMBL/GenBank/DDBJ databases">
        <title>Shotgun genome sequence of Phaeospirillum photometricum DSM 122.</title>
        <authorList>
            <person name="Duquesne K."/>
            <person name="Sturgis J."/>
        </authorList>
    </citation>
    <scope>NUCLEOTIDE SEQUENCE [LARGE SCALE GENOMIC DNA]</scope>
    <source>
        <strain evidence="9">DSM122</strain>
    </source>
</reference>
<dbReference type="GO" id="GO:0009427">
    <property type="term" value="C:bacterial-type flagellum basal body, distal rod, L ring"/>
    <property type="evidence" value="ECO:0007669"/>
    <property type="project" value="InterPro"/>
</dbReference>
<name>H6SME2_PARPM</name>
<keyword evidence="3 7" id="KW-0732">Signal</keyword>
<keyword evidence="8" id="KW-0966">Cell projection</keyword>
<comment type="function">
    <text evidence="1 7">Assembles around the rod to form the L-ring and probably protects the motor/basal body from shearing forces during rotation.</text>
</comment>
<evidence type="ECO:0000256" key="2">
    <source>
        <dbReference type="ARBA" id="ARBA00006929"/>
    </source>
</evidence>
<keyword evidence="7" id="KW-0449">Lipoprotein</keyword>
<dbReference type="STRING" id="1150469.RSPPHO_00199"/>
<keyword evidence="9" id="KW-1185">Reference proteome</keyword>
<evidence type="ECO:0000313" key="9">
    <source>
        <dbReference type="Proteomes" id="UP000033220"/>
    </source>
</evidence>
<evidence type="ECO:0000256" key="7">
    <source>
        <dbReference type="HAMAP-Rule" id="MF_00415"/>
    </source>
</evidence>
<dbReference type="PRINTS" id="PR01008">
    <property type="entry name" value="FLGLRINGFLGH"/>
</dbReference>
<evidence type="ECO:0000256" key="6">
    <source>
        <dbReference type="ARBA" id="ARBA00023237"/>
    </source>
</evidence>
<accession>H6SME2</accession>
<keyword evidence="5 7" id="KW-0975">Bacterial flagellum</keyword>
<dbReference type="KEGG" id="rpm:RSPPHO_00199"/>
<organism evidence="8 9">
    <name type="scientific">Pararhodospirillum photometricum DSM 122</name>
    <dbReference type="NCBI Taxonomy" id="1150469"/>
    <lineage>
        <taxon>Bacteria</taxon>
        <taxon>Pseudomonadati</taxon>
        <taxon>Pseudomonadota</taxon>
        <taxon>Alphaproteobacteria</taxon>
        <taxon>Rhodospirillales</taxon>
        <taxon>Rhodospirillaceae</taxon>
        <taxon>Pararhodospirillum</taxon>
    </lineage>
</organism>
<gene>
    <name evidence="7 8" type="primary">flgH</name>
    <name evidence="8" type="ORF">RSPPHO_00199</name>
</gene>
<dbReference type="HOGENOM" id="CLU_069313_1_2_5"/>
<protein>
    <recommendedName>
        <fullName evidence="7">Flagellar L-ring protein</fullName>
    </recommendedName>
    <alternativeName>
        <fullName evidence="7">Basal body L-ring protein</fullName>
    </alternativeName>
</protein>
<dbReference type="HAMAP" id="MF_00415">
    <property type="entry name" value="FlgH"/>
    <property type="match status" value="1"/>
</dbReference>
<evidence type="ECO:0000256" key="4">
    <source>
        <dbReference type="ARBA" id="ARBA00023136"/>
    </source>
</evidence>
<sequence length="261" mass="28248">MKGRPSMSSAPLLPTVARAVVIAAALAGVAGCNTIKRLSEIGDSPRMTDVDNPTLRADYKPVSMPMPNPVMAQPSPNSLWRPGSRAFFKDQRAGEVGDILTVIVDIADEQATLSSDISRTRDNSESADLTNFLGYEGKLSKLFPNAVDPANLTSFGSGSDHSGKGAVSRSETVRMRLAAVITQVLPNGNLVLTGKQEVRVNGELRELNVTGVIRPEDIRSDNTIYWHQIAEARISYGGRGTVSDMVEPRYGQQIYDILFPF</sequence>
<dbReference type="GO" id="GO:0009279">
    <property type="term" value="C:cell outer membrane"/>
    <property type="evidence" value="ECO:0007669"/>
    <property type="project" value="UniProtKB-SubCell"/>
</dbReference>
<evidence type="ECO:0000256" key="5">
    <source>
        <dbReference type="ARBA" id="ARBA00023143"/>
    </source>
</evidence>
<dbReference type="GO" id="GO:0071973">
    <property type="term" value="P:bacterial-type flagellum-dependent cell motility"/>
    <property type="evidence" value="ECO:0007669"/>
    <property type="project" value="InterPro"/>
</dbReference>
<comment type="subunit">
    <text evidence="7">The basal body constitutes a major portion of the flagellar organelle and consists of four rings (L,P,S, and M) mounted on a central rod.</text>
</comment>
<dbReference type="Pfam" id="PF02107">
    <property type="entry name" value="FlgH"/>
    <property type="match status" value="1"/>
</dbReference>
<dbReference type="EMBL" id="HE663493">
    <property type="protein sequence ID" value="CCG06825.1"/>
    <property type="molecule type" value="Genomic_DNA"/>
</dbReference>
<comment type="subcellular location">
    <subcellularLocation>
        <location evidence="7">Cell outer membrane</location>
        <topology evidence="7">Lipid-anchor</topology>
    </subcellularLocation>
    <subcellularLocation>
        <location evidence="7">Bacterial flagellum basal body</location>
    </subcellularLocation>
</comment>
<keyword evidence="8" id="KW-0969">Cilium</keyword>
<dbReference type="eggNOG" id="COG2063">
    <property type="taxonomic scope" value="Bacteria"/>
</dbReference>
<dbReference type="PANTHER" id="PTHR34933">
    <property type="entry name" value="FLAGELLAR L-RING PROTEIN"/>
    <property type="match status" value="1"/>
</dbReference>
<keyword evidence="8" id="KW-0282">Flagellum</keyword>
<dbReference type="AlphaFoldDB" id="H6SME2"/>
<evidence type="ECO:0000313" key="8">
    <source>
        <dbReference type="EMBL" id="CCG06825.1"/>
    </source>
</evidence>
<keyword evidence="4 7" id="KW-0472">Membrane</keyword>
<dbReference type="PANTHER" id="PTHR34933:SF1">
    <property type="entry name" value="FLAGELLAR L-RING PROTEIN"/>
    <property type="match status" value="1"/>
</dbReference>
<dbReference type="GO" id="GO:0003774">
    <property type="term" value="F:cytoskeletal motor activity"/>
    <property type="evidence" value="ECO:0007669"/>
    <property type="project" value="InterPro"/>
</dbReference>
<dbReference type="NCBIfam" id="NF001305">
    <property type="entry name" value="PRK00249.1-5"/>
    <property type="match status" value="1"/>
</dbReference>